<organism evidence="1 2">
    <name type="scientific">Yersinia rochesterensis</name>
    <dbReference type="NCBI Taxonomy" id="1604335"/>
    <lineage>
        <taxon>Bacteria</taxon>
        <taxon>Pseudomonadati</taxon>
        <taxon>Pseudomonadota</taxon>
        <taxon>Gammaproteobacteria</taxon>
        <taxon>Enterobacterales</taxon>
        <taxon>Yersiniaceae</taxon>
        <taxon>Yersinia</taxon>
    </lineage>
</organism>
<dbReference type="RefSeq" id="WP_042562450.1">
    <property type="nucleotide sequence ID" value="NZ_CABHXM010000003.1"/>
</dbReference>
<accession>A0ABN4FFQ4</accession>
<gene>
    <name evidence="1" type="ORF">CH54_3771</name>
</gene>
<dbReference type="EMBL" id="CP009997">
    <property type="protein sequence ID" value="AJJ36434.1"/>
    <property type="molecule type" value="Genomic_DNA"/>
</dbReference>
<proteinExistence type="predicted"/>
<keyword evidence="2" id="KW-1185">Reference proteome</keyword>
<name>A0ABN4FFQ4_9GAMM</name>
<evidence type="ECO:0000313" key="1">
    <source>
        <dbReference type="EMBL" id="AJJ36434.1"/>
    </source>
</evidence>
<reference evidence="1 2" key="1">
    <citation type="journal article" date="2015" name="Genome Announc.">
        <title>Thirty-Two Complete Genome Assemblies of Nine Yersinia Species, Including Y. pestis, Y. pseudotuberculosis, and Y. enterocolitica.</title>
        <authorList>
            <person name="Johnson S.L."/>
            <person name="Daligault H.E."/>
            <person name="Davenport K.W."/>
            <person name="Jaissle J."/>
            <person name="Frey K.G."/>
            <person name="Ladner J.T."/>
            <person name="Broomall S.M."/>
            <person name="Bishop-Lilly K.A."/>
            <person name="Bruce D.C."/>
            <person name="Coyne S.R."/>
            <person name="Gibbons H.S."/>
            <person name="Lo C.C."/>
            <person name="Munk A.C."/>
            <person name="Rosenzweig C.N."/>
            <person name="Koroleva G.I."/>
            <person name="Palacios G.F."/>
            <person name="Redden C.L."/>
            <person name="Xu Y."/>
            <person name="Minogue T.D."/>
            <person name="Chain P.S."/>
        </authorList>
    </citation>
    <scope>NUCLEOTIDE SEQUENCE [LARGE SCALE GENOMIC DNA]</scope>
    <source>
        <strain evidence="1 2">Y231</strain>
    </source>
</reference>
<dbReference type="Proteomes" id="UP000031883">
    <property type="component" value="Chromosome"/>
</dbReference>
<sequence length="73" mass="7931">MLSKGKTEAVIDISRIGGDKQRIEIVLKFGMGRTITASMTPEDFALAITGRSEIPVDINLRRVTIGVSNEQAN</sequence>
<evidence type="ECO:0000313" key="2">
    <source>
        <dbReference type="Proteomes" id="UP000031883"/>
    </source>
</evidence>
<protein>
    <submittedName>
        <fullName evidence="1">Uncharacterized protein</fullName>
    </submittedName>
</protein>